<feature type="compositionally biased region" description="Basic and acidic residues" evidence="1">
    <location>
        <begin position="76"/>
        <end position="106"/>
    </location>
</feature>
<feature type="region of interest" description="Disordered" evidence="1">
    <location>
        <begin position="149"/>
        <end position="198"/>
    </location>
</feature>
<dbReference type="AlphaFoldDB" id="A0A9P8YJ96"/>
<dbReference type="OrthoDB" id="3359339at2759"/>
<proteinExistence type="predicted"/>
<feature type="region of interest" description="Disordered" evidence="1">
    <location>
        <begin position="1"/>
        <end position="137"/>
    </location>
</feature>
<keyword evidence="3" id="KW-1185">Reference proteome</keyword>
<feature type="compositionally biased region" description="Basic and acidic residues" evidence="1">
    <location>
        <begin position="42"/>
        <end position="59"/>
    </location>
</feature>
<evidence type="ECO:0000256" key="1">
    <source>
        <dbReference type="SAM" id="MobiDB-lite"/>
    </source>
</evidence>
<gene>
    <name evidence="2" type="ORF">B0I36DRAFT_344649</name>
</gene>
<feature type="compositionally biased region" description="Polar residues" evidence="1">
    <location>
        <begin position="20"/>
        <end position="35"/>
    </location>
</feature>
<protein>
    <submittedName>
        <fullName evidence="2">Uncharacterized protein</fullName>
    </submittedName>
</protein>
<feature type="compositionally biased region" description="Basic and acidic residues" evidence="1">
    <location>
        <begin position="1"/>
        <end position="19"/>
    </location>
</feature>
<sequence length="198" mass="21387">MAPTSEEFRNIAEQAERDLNTYQAKTGAGKQSSNDDAGVDTSVERKFPGAKVEYGDDLKTNAGYNRKIPVEEGGDVDVRGRETRGEHFEGRGGPEDKLARQERDFGGNDELDPADRRGNRNTGSSGLEGSAAQAQTDVMQQGKEFSNINMASKTGQGHTKFPGDEYYTPESVPGSIAAQGYEPPESVIESSKDAEGYL</sequence>
<organism evidence="2 3">
    <name type="scientific">Microdochium trichocladiopsis</name>
    <dbReference type="NCBI Taxonomy" id="1682393"/>
    <lineage>
        <taxon>Eukaryota</taxon>
        <taxon>Fungi</taxon>
        <taxon>Dikarya</taxon>
        <taxon>Ascomycota</taxon>
        <taxon>Pezizomycotina</taxon>
        <taxon>Sordariomycetes</taxon>
        <taxon>Xylariomycetidae</taxon>
        <taxon>Xylariales</taxon>
        <taxon>Microdochiaceae</taxon>
        <taxon>Microdochium</taxon>
    </lineage>
</organism>
<accession>A0A9P8YJ96</accession>
<dbReference type="Proteomes" id="UP000756346">
    <property type="component" value="Unassembled WGS sequence"/>
</dbReference>
<dbReference type="RefSeq" id="XP_046019057.1">
    <property type="nucleotide sequence ID" value="XM_046156286.1"/>
</dbReference>
<comment type="caution">
    <text evidence="2">The sequence shown here is derived from an EMBL/GenBank/DDBJ whole genome shotgun (WGS) entry which is preliminary data.</text>
</comment>
<reference evidence="2" key="1">
    <citation type="journal article" date="2021" name="Nat. Commun.">
        <title>Genetic determinants of endophytism in the Arabidopsis root mycobiome.</title>
        <authorList>
            <person name="Mesny F."/>
            <person name="Miyauchi S."/>
            <person name="Thiergart T."/>
            <person name="Pickel B."/>
            <person name="Atanasova L."/>
            <person name="Karlsson M."/>
            <person name="Huettel B."/>
            <person name="Barry K.W."/>
            <person name="Haridas S."/>
            <person name="Chen C."/>
            <person name="Bauer D."/>
            <person name="Andreopoulos W."/>
            <person name="Pangilinan J."/>
            <person name="LaButti K."/>
            <person name="Riley R."/>
            <person name="Lipzen A."/>
            <person name="Clum A."/>
            <person name="Drula E."/>
            <person name="Henrissat B."/>
            <person name="Kohler A."/>
            <person name="Grigoriev I.V."/>
            <person name="Martin F.M."/>
            <person name="Hacquard S."/>
        </authorList>
    </citation>
    <scope>NUCLEOTIDE SEQUENCE</scope>
    <source>
        <strain evidence="2">MPI-CAGE-CH-0230</strain>
    </source>
</reference>
<dbReference type="EMBL" id="JAGTJQ010000001">
    <property type="protein sequence ID" value="KAH7041002.1"/>
    <property type="molecule type" value="Genomic_DNA"/>
</dbReference>
<evidence type="ECO:0000313" key="3">
    <source>
        <dbReference type="Proteomes" id="UP000756346"/>
    </source>
</evidence>
<dbReference type="GeneID" id="70185832"/>
<feature type="compositionally biased region" description="Polar residues" evidence="1">
    <location>
        <begin position="120"/>
        <end position="137"/>
    </location>
</feature>
<name>A0A9P8YJ96_9PEZI</name>
<evidence type="ECO:0000313" key="2">
    <source>
        <dbReference type="EMBL" id="KAH7041002.1"/>
    </source>
</evidence>